<evidence type="ECO:0000313" key="3">
    <source>
        <dbReference type="Proteomes" id="UP000001064"/>
    </source>
</evidence>
<dbReference type="EMBL" id="GL871048">
    <property type="protein sequence ID" value="EGC35762.1"/>
    <property type="molecule type" value="Genomic_DNA"/>
</dbReference>
<sequence>MFIKVNLNFNIDNNGEFINNDVLFKKVWGNKYIRNIILGFFKEQTTKENISQFIVCKYIDLPIQPNFENIKLKICHLNTSDIIIAESIKRLVLDTNATLSFRNLIIPQSLTYLNFGQAYRKFVDVPLKHTNIKTLVFSDAFNQELNENLVPSNLTSLIFGDKFNMVIPSSVLPSSLKLLIFGKYFNKPIIPHSLPDSLKTLQFGDCYNKMFLPGSLPSSITDLTLGKNFKLPLYYQENNGIIHANLNLLPPLLKYITVGKSCRLKDILSNYTNHISLLKLNITRPIRCDTLTSLNVSEIIFGPGFDKEILPNTLPNTLTSITFSPGFDKQILPNTLPNTLTSITFGPGFDKEILPNTLPNTLTSITFGTMYIKFDKENAIPNSVTTLIFKPTLEEFPYYHIYMQATPSEDFIIYEYKLPSITSITLPKYFQSYIRFGRNKFLKDTGNNWILNATVVDGIVYSTYKKKQ</sequence>
<dbReference type="GeneID" id="10500815"/>
<dbReference type="OrthoDB" id="444581at2759"/>
<dbReference type="RefSeq" id="XP_003287714.1">
    <property type="nucleotide sequence ID" value="XM_003287666.1"/>
</dbReference>
<dbReference type="InterPro" id="IPR008615">
    <property type="entry name" value="FNIP"/>
</dbReference>
<proteinExistence type="predicted"/>
<organism evidence="2 3">
    <name type="scientific">Dictyostelium purpureum</name>
    <name type="common">Slime mold</name>
    <dbReference type="NCBI Taxonomy" id="5786"/>
    <lineage>
        <taxon>Eukaryota</taxon>
        <taxon>Amoebozoa</taxon>
        <taxon>Evosea</taxon>
        <taxon>Eumycetozoa</taxon>
        <taxon>Dictyostelia</taxon>
        <taxon>Dictyosteliales</taxon>
        <taxon>Dictyosteliaceae</taxon>
        <taxon>Dictyostelium</taxon>
    </lineage>
</organism>
<dbReference type="PANTHER" id="PTHR32134">
    <property type="entry name" value="FNIP REPEAT-CONTAINING PROTEIN"/>
    <property type="match status" value="1"/>
</dbReference>
<accession>F0ZJV9</accession>
<dbReference type="InParanoid" id="F0ZJV9"/>
<name>F0ZJV9_DICPU</name>
<reference evidence="3" key="1">
    <citation type="journal article" date="2011" name="Genome Biol.">
        <title>Comparative genomics of the social amoebae Dictyostelium discoideum and Dictyostelium purpureum.</title>
        <authorList>
            <consortium name="US DOE Joint Genome Institute (JGI-PGF)"/>
            <person name="Sucgang R."/>
            <person name="Kuo A."/>
            <person name="Tian X."/>
            <person name="Salerno W."/>
            <person name="Parikh A."/>
            <person name="Feasley C.L."/>
            <person name="Dalin E."/>
            <person name="Tu H."/>
            <person name="Huang E."/>
            <person name="Barry K."/>
            <person name="Lindquist E."/>
            <person name="Shapiro H."/>
            <person name="Bruce D."/>
            <person name="Schmutz J."/>
            <person name="Salamov A."/>
            <person name="Fey P."/>
            <person name="Gaudet P."/>
            <person name="Anjard C."/>
            <person name="Babu M.M."/>
            <person name="Basu S."/>
            <person name="Bushmanova Y."/>
            <person name="van der Wel H."/>
            <person name="Katoh-Kurasawa M."/>
            <person name="Dinh C."/>
            <person name="Coutinho P.M."/>
            <person name="Saito T."/>
            <person name="Elias M."/>
            <person name="Schaap P."/>
            <person name="Kay R.R."/>
            <person name="Henrissat B."/>
            <person name="Eichinger L."/>
            <person name="Rivero F."/>
            <person name="Putnam N.H."/>
            <person name="West C.M."/>
            <person name="Loomis W.F."/>
            <person name="Chisholm R.L."/>
            <person name="Shaulsky G."/>
            <person name="Strassmann J.E."/>
            <person name="Queller D.C."/>
            <person name="Kuspa A."/>
            <person name="Grigoriev I.V."/>
        </authorList>
    </citation>
    <scope>NUCLEOTIDE SEQUENCE [LARGE SCALE GENOMIC DNA]</scope>
    <source>
        <strain evidence="3">QSDP1</strain>
    </source>
</reference>
<evidence type="ECO:0008006" key="4">
    <source>
        <dbReference type="Google" id="ProtNLM"/>
    </source>
</evidence>
<dbReference type="InterPro" id="IPR051251">
    <property type="entry name" value="STK_FNIP-Repeat"/>
</dbReference>
<dbReference type="Pfam" id="PF05725">
    <property type="entry name" value="FNIP"/>
    <property type="match status" value="5"/>
</dbReference>
<evidence type="ECO:0000313" key="2">
    <source>
        <dbReference type="EMBL" id="EGC35762.1"/>
    </source>
</evidence>
<dbReference type="VEuPathDB" id="AmoebaDB:DICPUDRAFT_78547"/>
<dbReference type="Proteomes" id="UP000001064">
    <property type="component" value="Unassembled WGS sequence"/>
</dbReference>
<dbReference type="PANTHER" id="PTHR32134:SF173">
    <property type="entry name" value="FNIP REPEAT-CONTAINING PROTEIN-RELATED"/>
    <property type="match status" value="1"/>
</dbReference>
<keyword evidence="3" id="KW-1185">Reference proteome</keyword>
<protein>
    <recommendedName>
        <fullName evidence="4">FNIP repeat-containing protein</fullName>
    </recommendedName>
</protein>
<evidence type="ECO:0000256" key="1">
    <source>
        <dbReference type="ARBA" id="ARBA00022737"/>
    </source>
</evidence>
<keyword evidence="1" id="KW-0677">Repeat</keyword>
<gene>
    <name evidence="2" type="ORF">DICPUDRAFT_78547</name>
</gene>
<dbReference type="AlphaFoldDB" id="F0ZJV9"/>
<dbReference type="KEGG" id="dpp:DICPUDRAFT_78547"/>